<organism evidence="1 2">
    <name type="scientific">Nesidiocoris tenuis</name>
    <dbReference type="NCBI Taxonomy" id="355587"/>
    <lineage>
        <taxon>Eukaryota</taxon>
        <taxon>Metazoa</taxon>
        <taxon>Ecdysozoa</taxon>
        <taxon>Arthropoda</taxon>
        <taxon>Hexapoda</taxon>
        <taxon>Insecta</taxon>
        <taxon>Pterygota</taxon>
        <taxon>Neoptera</taxon>
        <taxon>Paraneoptera</taxon>
        <taxon>Hemiptera</taxon>
        <taxon>Heteroptera</taxon>
        <taxon>Panheteroptera</taxon>
        <taxon>Cimicomorpha</taxon>
        <taxon>Miridae</taxon>
        <taxon>Dicyphina</taxon>
        <taxon>Nesidiocoris</taxon>
    </lineage>
</organism>
<proteinExistence type="predicted"/>
<evidence type="ECO:0000313" key="2">
    <source>
        <dbReference type="Proteomes" id="UP001307889"/>
    </source>
</evidence>
<evidence type="ECO:0000313" key="1">
    <source>
        <dbReference type="EMBL" id="BES87837.1"/>
    </source>
</evidence>
<accession>A0ABN7A6H9</accession>
<dbReference type="EMBL" id="AP028909">
    <property type="protein sequence ID" value="BES87837.1"/>
    <property type="molecule type" value="Genomic_DNA"/>
</dbReference>
<dbReference type="Proteomes" id="UP001307889">
    <property type="component" value="Chromosome 1"/>
</dbReference>
<name>A0ABN7A6H9_9HEMI</name>
<protein>
    <submittedName>
        <fullName evidence="1">Uncharacterized protein</fullName>
    </submittedName>
</protein>
<reference evidence="1 2" key="1">
    <citation type="submission" date="2023-09" db="EMBL/GenBank/DDBJ databases">
        <title>Nesidiocoris tenuis whole genome shotgun sequence.</title>
        <authorList>
            <person name="Shibata T."/>
            <person name="Shimoda M."/>
            <person name="Kobayashi T."/>
            <person name="Uehara T."/>
        </authorList>
    </citation>
    <scope>NUCLEOTIDE SEQUENCE [LARGE SCALE GENOMIC DNA]</scope>
    <source>
        <strain evidence="1 2">Japan</strain>
    </source>
</reference>
<gene>
    <name evidence="1" type="ORF">NTJ_00643</name>
</gene>
<sequence>MRNGPKGETIARAMRGSDHGTMGRVLGRHLIGGRWSAPKVRCSACGDSGSPSQSVPFASYLRPLRLGGVTGRALSALTENLRWFMAIGGTGVQPR</sequence>
<keyword evidence="2" id="KW-1185">Reference proteome</keyword>